<sequence>MDTSSTAAVLLLNLPPKALGGIDLLSFTTTPKFQGIKNLPKGFHFVFTASTSSLSVRHGAWIHVQSTGPRHTSNTPPDLFVKKWDASSESLLPETEHAQLLHWRANLGSIWREGLTPYRQSAATSPSTDEFESNDWAQLTSHMTRATLSRILDPNPDHCTLTSASSAKVDVDDIPGLSAAEVRNTQDERELRFLPVDLKQTWREGATGRERTEAAQDRSWYLDDLVSRHCSSSSSPSNAYDEILAELEFTFLMILTLNNYSSLEQYRRLITLVLTCKALITTHPSFYTSFFSLLKLQFQHCDDTESASLLDFSEEDSTFLKPLLSKFKRVLEIDLPSSTPNKQDVMDEFDALTDYLDETHGWSFSSFSLSSSSSHHQHHSHNSTISRNGILTLEDGEEIDLNAPDDHNHAHTGFSSFSSSRKRLSDTNNANANNENEDDDDEEDESGEYAPQIVDLTPEQMRELGFLAGAVGGAAESEAFSPALPLRRGKSLRQTIRDQDAEDEDEEDEDGGVDRGVGSAYGREVQEGSDDEEEQEEMDLEDMDARY</sequence>
<evidence type="ECO:0000259" key="4">
    <source>
        <dbReference type="Pfam" id="PF20981"/>
    </source>
</evidence>
<comment type="caution">
    <text evidence="5">The sequence shown here is derived from an EMBL/GenBank/DDBJ whole genome shotgun (WGS) entry which is preliminary data.</text>
</comment>
<dbReference type="InterPro" id="IPR033648">
    <property type="entry name" value="AAR2_C"/>
</dbReference>
<dbReference type="CDD" id="cd13777">
    <property type="entry name" value="Aar2_N"/>
    <property type="match status" value="1"/>
</dbReference>
<dbReference type="CDD" id="cd13778">
    <property type="entry name" value="Aar2_C"/>
    <property type="match status" value="1"/>
</dbReference>
<evidence type="ECO:0000256" key="2">
    <source>
        <dbReference type="SAM" id="MobiDB-lite"/>
    </source>
</evidence>
<dbReference type="InterPro" id="IPR038514">
    <property type="entry name" value="AAR2_C_sf"/>
</dbReference>
<dbReference type="RefSeq" id="XP_069204168.1">
    <property type="nucleotide sequence ID" value="XM_069340696.1"/>
</dbReference>
<evidence type="ECO:0000313" key="5">
    <source>
        <dbReference type="EMBL" id="KAL1311319.1"/>
    </source>
</evidence>
<feature type="compositionally biased region" description="Acidic residues" evidence="2">
    <location>
        <begin position="500"/>
        <end position="511"/>
    </location>
</feature>
<feature type="domain" description="AAR2 N-terminal" evidence="4">
    <location>
        <begin position="6"/>
        <end position="152"/>
    </location>
</feature>
<dbReference type="InterPro" id="IPR038516">
    <property type="entry name" value="AAR2_N_sf"/>
</dbReference>
<evidence type="ECO:0000256" key="1">
    <source>
        <dbReference type="ARBA" id="ARBA00006281"/>
    </source>
</evidence>
<evidence type="ECO:0000313" key="6">
    <source>
        <dbReference type="Proteomes" id="UP001562354"/>
    </source>
</evidence>
<dbReference type="Gene3D" id="1.25.40.550">
    <property type="entry name" value="Aar2, C-terminal domain-like"/>
    <property type="match status" value="1"/>
</dbReference>
<dbReference type="Pfam" id="PF20981">
    <property type="entry name" value="AAR2_1st"/>
    <property type="match status" value="1"/>
</dbReference>
<evidence type="ECO:0000259" key="3">
    <source>
        <dbReference type="Pfam" id="PF05282"/>
    </source>
</evidence>
<gene>
    <name evidence="5" type="ORF">AAFC00_001497</name>
</gene>
<dbReference type="Proteomes" id="UP001562354">
    <property type="component" value="Unassembled WGS sequence"/>
</dbReference>
<feature type="compositionally biased region" description="Acidic residues" evidence="2">
    <location>
        <begin position="435"/>
        <end position="447"/>
    </location>
</feature>
<feature type="region of interest" description="Disordered" evidence="2">
    <location>
        <begin position="400"/>
        <end position="447"/>
    </location>
</feature>
<dbReference type="Pfam" id="PF05282">
    <property type="entry name" value="AAR2"/>
    <property type="match status" value="1"/>
</dbReference>
<dbReference type="InterPro" id="IPR033647">
    <property type="entry name" value="Aar2_N"/>
</dbReference>
<comment type="similarity">
    <text evidence="1">Belongs to the AAR2 family.</text>
</comment>
<keyword evidence="6" id="KW-1185">Reference proteome</keyword>
<dbReference type="Gene3D" id="2.60.34.20">
    <property type="match status" value="1"/>
</dbReference>
<dbReference type="GeneID" id="95975200"/>
<accession>A0ABR3PQ68</accession>
<feature type="domain" description="AAR2 C-terminal" evidence="3">
    <location>
        <begin position="193"/>
        <end position="365"/>
    </location>
</feature>
<dbReference type="PANTHER" id="PTHR12689">
    <property type="entry name" value="A1 CISTRON SPLICING FACTOR AAR2-RELATED"/>
    <property type="match status" value="1"/>
</dbReference>
<dbReference type="PANTHER" id="PTHR12689:SF4">
    <property type="entry name" value="PROTEIN AAR2 HOMOLOG"/>
    <property type="match status" value="1"/>
</dbReference>
<feature type="compositionally biased region" description="Acidic residues" evidence="2">
    <location>
        <begin position="527"/>
        <end position="547"/>
    </location>
</feature>
<dbReference type="EMBL" id="JBFMKM010000003">
    <property type="protein sequence ID" value="KAL1311319.1"/>
    <property type="molecule type" value="Genomic_DNA"/>
</dbReference>
<dbReference type="InterPro" id="IPR007946">
    <property type="entry name" value="AAR2"/>
</dbReference>
<feature type="region of interest" description="Disordered" evidence="2">
    <location>
        <begin position="485"/>
        <end position="547"/>
    </location>
</feature>
<reference evidence="5 6" key="1">
    <citation type="submission" date="2024-07" db="EMBL/GenBank/DDBJ databases">
        <title>Draft sequence of the Neodothiora populina.</title>
        <authorList>
            <person name="Drown D.D."/>
            <person name="Schuette U.S."/>
            <person name="Buechlein A.B."/>
            <person name="Rusch D.R."/>
            <person name="Winton L.W."/>
            <person name="Adams G.A."/>
        </authorList>
    </citation>
    <scope>NUCLEOTIDE SEQUENCE [LARGE SCALE GENOMIC DNA]</scope>
    <source>
        <strain evidence="5 6">CPC 39397</strain>
    </source>
</reference>
<organism evidence="5 6">
    <name type="scientific">Neodothiora populina</name>
    <dbReference type="NCBI Taxonomy" id="2781224"/>
    <lineage>
        <taxon>Eukaryota</taxon>
        <taxon>Fungi</taxon>
        <taxon>Dikarya</taxon>
        <taxon>Ascomycota</taxon>
        <taxon>Pezizomycotina</taxon>
        <taxon>Dothideomycetes</taxon>
        <taxon>Dothideomycetidae</taxon>
        <taxon>Dothideales</taxon>
        <taxon>Dothioraceae</taxon>
        <taxon>Neodothiora</taxon>
    </lineage>
</organism>
<protein>
    <recommendedName>
        <fullName evidence="7">A1 cistron-splicing factor</fullName>
    </recommendedName>
</protein>
<evidence type="ECO:0008006" key="7">
    <source>
        <dbReference type="Google" id="ProtNLM"/>
    </source>
</evidence>
<proteinExistence type="inferred from homology"/>
<name>A0ABR3PQ68_9PEZI</name>